<dbReference type="Proteomes" id="UP000268908">
    <property type="component" value="Unassembled WGS sequence"/>
</dbReference>
<feature type="domain" description="DUF302" evidence="2">
    <location>
        <begin position="61"/>
        <end position="117"/>
    </location>
</feature>
<accession>A0A497X9G4</accession>
<dbReference type="SUPFAM" id="SSF103247">
    <property type="entry name" value="TT1751-like"/>
    <property type="match status" value="1"/>
</dbReference>
<dbReference type="Pfam" id="PF03625">
    <property type="entry name" value="DUF302"/>
    <property type="match status" value="1"/>
</dbReference>
<evidence type="ECO:0000313" key="4">
    <source>
        <dbReference type="Proteomes" id="UP000268908"/>
    </source>
</evidence>
<keyword evidence="4" id="KW-1185">Reference proteome</keyword>
<dbReference type="AlphaFoldDB" id="A0A497X9G4"/>
<reference evidence="3 4" key="1">
    <citation type="submission" date="2018-10" db="EMBL/GenBank/DDBJ databases">
        <title>Genomic Encyclopedia of Type Strains, Phase IV (KMG-IV): sequencing the most valuable type-strain genomes for metagenomic binning, comparative biology and taxonomic classification.</title>
        <authorList>
            <person name="Goeker M."/>
        </authorList>
    </citation>
    <scope>NUCLEOTIDE SEQUENCE [LARGE SCALE GENOMIC DNA]</scope>
    <source>
        <strain evidence="3 4">DSM 26916</strain>
    </source>
</reference>
<dbReference type="EMBL" id="RCCI01000007">
    <property type="protein sequence ID" value="RLJ62763.1"/>
    <property type="molecule type" value="Genomic_DNA"/>
</dbReference>
<evidence type="ECO:0000256" key="1">
    <source>
        <dbReference type="SAM" id="SignalP"/>
    </source>
</evidence>
<feature type="signal peptide" evidence="1">
    <location>
        <begin position="1"/>
        <end position="22"/>
    </location>
</feature>
<feature type="chain" id="PRO_5019834357" evidence="1">
    <location>
        <begin position="23"/>
        <end position="151"/>
    </location>
</feature>
<dbReference type="InterPro" id="IPR005180">
    <property type="entry name" value="DUF302"/>
</dbReference>
<dbReference type="OrthoDB" id="8561404at2"/>
<evidence type="ECO:0000259" key="2">
    <source>
        <dbReference type="Pfam" id="PF03625"/>
    </source>
</evidence>
<dbReference type="Gene3D" id="3.30.310.70">
    <property type="entry name" value="TT1751-like domain"/>
    <property type="match status" value="1"/>
</dbReference>
<keyword evidence="1" id="KW-0732">Signal</keyword>
<dbReference type="InterPro" id="IPR035923">
    <property type="entry name" value="TT1751-like_sf"/>
</dbReference>
<proteinExistence type="predicted"/>
<organism evidence="3 4">
    <name type="scientific">Sulfurisoma sediminicola</name>
    <dbReference type="NCBI Taxonomy" id="1381557"/>
    <lineage>
        <taxon>Bacteria</taxon>
        <taxon>Pseudomonadati</taxon>
        <taxon>Pseudomonadota</taxon>
        <taxon>Betaproteobacteria</taxon>
        <taxon>Nitrosomonadales</taxon>
        <taxon>Sterolibacteriaceae</taxon>
        <taxon>Sulfurisoma</taxon>
    </lineage>
</organism>
<protein>
    <submittedName>
        <fullName evidence="3">Uncharacterized protein (DUF302 family)</fullName>
    </submittedName>
</protein>
<sequence length="151" mass="16760">MRTLRILLALVSALLAPAAAHADQMLIIRSGQDFEGAMLTLQNAIAAQGYTLARVQRVDVGLEARGYKTDKYRVVFYGKAEEVAALAEKHPQLMPFLPLNIAIFAEGDQTLLATNRPGVLGEFFPAPELKPVFARWEKDLLEILEKVREAR</sequence>
<dbReference type="RefSeq" id="WP_121243066.1">
    <property type="nucleotide sequence ID" value="NZ_BHVV01000008.1"/>
</dbReference>
<name>A0A497X9G4_9PROT</name>
<dbReference type="CDD" id="cd14797">
    <property type="entry name" value="DUF302"/>
    <property type="match status" value="1"/>
</dbReference>
<gene>
    <name evidence="3" type="ORF">DFR35_2580</name>
</gene>
<evidence type="ECO:0000313" key="3">
    <source>
        <dbReference type="EMBL" id="RLJ62763.1"/>
    </source>
</evidence>
<comment type="caution">
    <text evidence="3">The sequence shown here is derived from an EMBL/GenBank/DDBJ whole genome shotgun (WGS) entry which is preliminary data.</text>
</comment>